<dbReference type="Gene3D" id="3.90.75.20">
    <property type="match status" value="1"/>
</dbReference>
<reference evidence="2" key="1">
    <citation type="journal article" date="2015" name="Nature">
        <title>Complex archaea that bridge the gap between prokaryotes and eukaryotes.</title>
        <authorList>
            <person name="Spang A."/>
            <person name="Saw J.H."/>
            <person name="Jorgensen S.L."/>
            <person name="Zaremba-Niedzwiedzka K."/>
            <person name="Martijn J."/>
            <person name="Lind A.E."/>
            <person name="van Eijk R."/>
            <person name="Schleper C."/>
            <person name="Guy L."/>
            <person name="Ettema T.J."/>
        </authorList>
    </citation>
    <scope>NUCLEOTIDE SEQUENCE</scope>
</reference>
<proteinExistence type="predicted"/>
<dbReference type="SUPFAM" id="SSF54060">
    <property type="entry name" value="His-Me finger endonucleases"/>
    <property type="match status" value="1"/>
</dbReference>
<evidence type="ECO:0000313" key="2">
    <source>
        <dbReference type="EMBL" id="KKK98667.1"/>
    </source>
</evidence>
<dbReference type="InterPro" id="IPR003615">
    <property type="entry name" value="HNH_nuc"/>
</dbReference>
<dbReference type="InterPro" id="IPR044925">
    <property type="entry name" value="His-Me_finger_sf"/>
</dbReference>
<gene>
    <name evidence="2" type="ORF">LCGC14_2640450</name>
</gene>
<dbReference type="Pfam" id="PF13392">
    <property type="entry name" value="HNH_3"/>
    <property type="match status" value="1"/>
</dbReference>
<protein>
    <recommendedName>
        <fullName evidence="1">Nuclease associated modular domain-containing protein</fullName>
    </recommendedName>
</protein>
<feature type="domain" description="Nuclease associated modular" evidence="1">
    <location>
        <begin position="46"/>
        <end position="62"/>
    </location>
</feature>
<feature type="domain" description="Nuclease associated modular" evidence="1">
    <location>
        <begin position="6"/>
        <end position="22"/>
    </location>
</feature>
<organism evidence="2">
    <name type="scientific">marine sediment metagenome</name>
    <dbReference type="NCBI Taxonomy" id="412755"/>
    <lineage>
        <taxon>unclassified sequences</taxon>
        <taxon>metagenomes</taxon>
        <taxon>ecological metagenomes</taxon>
    </lineage>
</organism>
<accession>A0A0F8ZXJ3</accession>
<comment type="caution">
    <text evidence="2">The sequence shown here is derived from an EMBL/GenBank/DDBJ whole genome shotgun (WGS) entry which is preliminary data.</text>
</comment>
<name>A0A0F8ZXJ3_9ZZZZ</name>
<feature type="domain" description="Nuclease associated modular" evidence="1">
    <location>
        <begin position="23"/>
        <end position="39"/>
    </location>
</feature>
<evidence type="ECO:0000259" key="1">
    <source>
        <dbReference type="SMART" id="SM00496"/>
    </source>
</evidence>
<feature type="domain" description="Nuclease associated modular" evidence="1">
    <location>
        <begin position="85"/>
        <end position="101"/>
    </location>
</feature>
<dbReference type="AlphaFoldDB" id="A0A0F8ZXJ3"/>
<dbReference type="GO" id="GO:0003677">
    <property type="term" value="F:DNA binding"/>
    <property type="evidence" value="ECO:0007669"/>
    <property type="project" value="InterPro"/>
</dbReference>
<dbReference type="Pfam" id="PF07460">
    <property type="entry name" value="NUMOD3"/>
    <property type="match status" value="1"/>
</dbReference>
<dbReference type="InterPro" id="IPR003611">
    <property type="entry name" value="NUMOD3"/>
</dbReference>
<dbReference type="EMBL" id="LAZR01045525">
    <property type="protein sequence ID" value="KKK98667.1"/>
    <property type="molecule type" value="Genomic_DNA"/>
</dbReference>
<sequence>MSDSHKGVKLSPAHRAALSVAHTGRRQTAETRAKIGALKIGNKYWVGRKHKPETLAKMRAAKLGNRNGATPCSDDTRARISAALAGVPLSPEHRAALSRGHLLHVSNGYAYAKFLGSWVFTHRLAWTFYHGPIPEGQVICPTNGDRLDCDEENLEAMTIGDHVRFHKLSRIEELAA</sequence>
<dbReference type="SMART" id="SM00496">
    <property type="entry name" value="IENR2"/>
    <property type="match status" value="4"/>
</dbReference>